<dbReference type="EC" id="4.1.99.12" evidence="3"/>
<feature type="region of interest" description="Disordered" evidence="4">
    <location>
        <begin position="131"/>
        <end position="150"/>
    </location>
</feature>
<dbReference type="Pfam" id="PF00926">
    <property type="entry name" value="DHBP_synthase"/>
    <property type="match status" value="1"/>
</dbReference>
<feature type="compositionally biased region" description="Polar residues" evidence="4">
    <location>
        <begin position="131"/>
        <end position="144"/>
    </location>
</feature>
<dbReference type="SUPFAM" id="SSF55821">
    <property type="entry name" value="YrdC/RibB"/>
    <property type="match status" value="1"/>
</dbReference>
<comment type="pathway">
    <text evidence="2">Cofactor biosynthesis; riboflavin biosynthesis; 2-hydroxy-3-oxobutyl phosphate from D-ribulose 5-phosphate: step 1/1.</text>
</comment>
<sequence length="150" mass="15774">MCRSVQREGWDPHVVRRPRELQRAAQPVRSADEARASGGLVVVADDHVRENGGDLIAAGFLITVNAVTLMVRHTIGIPCAPMPAALVRGREPGDMVPDDGSPGSPPICAAQCGEWSVQQLSCAERLASSTPQIEVGGSASTSSDGSHHIF</sequence>
<keyword evidence="6" id="KW-1185">Reference proteome</keyword>
<dbReference type="RefSeq" id="WP_346089800.1">
    <property type="nucleotide sequence ID" value="NZ_BAABKS010000004.1"/>
</dbReference>
<comment type="caution">
    <text evidence="5">The sequence shown here is derived from an EMBL/GenBank/DDBJ whole genome shotgun (WGS) entry which is preliminary data.</text>
</comment>
<protein>
    <recommendedName>
        <fullName evidence="3">3,4-dihydroxy-2-butanone-4-phosphate synthase</fullName>
        <ecNumber evidence="3">4.1.99.12</ecNumber>
    </recommendedName>
</protein>
<evidence type="ECO:0000313" key="6">
    <source>
        <dbReference type="Proteomes" id="UP001597182"/>
    </source>
</evidence>
<name>A0ABW3VFC5_9PSEU</name>
<reference evidence="6" key="1">
    <citation type="journal article" date="2019" name="Int. J. Syst. Evol. Microbiol.">
        <title>The Global Catalogue of Microorganisms (GCM) 10K type strain sequencing project: providing services to taxonomists for standard genome sequencing and annotation.</title>
        <authorList>
            <consortium name="The Broad Institute Genomics Platform"/>
            <consortium name="The Broad Institute Genome Sequencing Center for Infectious Disease"/>
            <person name="Wu L."/>
            <person name="Ma J."/>
        </authorList>
    </citation>
    <scope>NUCLEOTIDE SEQUENCE [LARGE SCALE GENOMIC DNA]</scope>
    <source>
        <strain evidence="6">CCUG 49018</strain>
    </source>
</reference>
<dbReference type="InterPro" id="IPR000422">
    <property type="entry name" value="DHBP_synthase_RibB"/>
</dbReference>
<evidence type="ECO:0000256" key="1">
    <source>
        <dbReference type="ARBA" id="ARBA00002284"/>
    </source>
</evidence>
<evidence type="ECO:0000256" key="4">
    <source>
        <dbReference type="SAM" id="MobiDB-lite"/>
    </source>
</evidence>
<evidence type="ECO:0000256" key="3">
    <source>
        <dbReference type="ARBA" id="ARBA00012153"/>
    </source>
</evidence>
<dbReference type="InterPro" id="IPR017945">
    <property type="entry name" value="DHBP_synth_RibB-like_a/b_dom"/>
</dbReference>
<evidence type="ECO:0000313" key="5">
    <source>
        <dbReference type="EMBL" id="MFD1233568.1"/>
    </source>
</evidence>
<accession>A0ABW3VFC5</accession>
<evidence type="ECO:0000256" key="2">
    <source>
        <dbReference type="ARBA" id="ARBA00004904"/>
    </source>
</evidence>
<proteinExistence type="predicted"/>
<organism evidence="5 6">
    <name type="scientific">Pseudonocardia benzenivorans</name>
    <dbReference type="NCBI Taxonomy" id="228005"/>
    <lineage>
        <taxon>Bacteria</taxon>
        <taxon>Bacillati</taxon>
        <taxon>Actinomycetota</taxon>
        <taxon>Actinomycetes</taxon>
        <taxon>Pseudonocardiales</taxon>
        <taxon>Pseudonocardiaceae</taxon>
        <taxon>Pseudonocardia</taxon>
    </lineage>
</organism>
<dbReference type="Proteomes" id="UP001597182">
    <property type="component" value="Unassembled WGS sequence"/>
</dbReference>
<dbReference type="Gene3D" id="3.90.870.10">
    <property type="entry name" value="DHBP synthase"/>
    <property type="match status" value="1"/>
</dbReference>
<dbReference type="EMBL" id="JBHTMB010000068">
    <property type="protein sequence ID" value="MFD1233568.1"/>
    <property type="molecule type" value="Genomic_DNA"/>
</dbReference>
<comment type="function">
    <text evidence="1">Catalyzes the conversion of D-ribulose 5-phosphate to formate and 3,4-dihydroxy-2-butanone 4-phosphate.</text>
</comment>
<gene>
    <name evidence="5" type="ORF">ACFQ34_09770</name>
</gene>